<dbReference type="NCBIfam" id="TIGR01003">
    <property type="entry name" value="PTS_HPr_family"/>
    <property type="match status" value="1"/>
</dbReference>
<accession>A0A1N6XU52</accession>
<dbReference type="Proteomes" id="UP000186385">
    <property type="component" value="Unassembled WGS sequence"/>
</dbReference>
<organism evidence="2 3">
    <name type="scientific">Domibacillus enclensis</name>
    <dbReference type="NCBI Taxonomy" id="1017273"/>
    <lineage>
        <taxon>Bacteria</taxon>
        <taxon>Bacillati</taxon>
        <taxon>Bacillota</taxon>
        <taxon>Bacilli</taxon>
        <taxon>Bacillales</taxon>
        <taxon>Bacillaceae</taxon>
        <taxon>Domibacillus</taxon>
    </lineage>
</organism>
<dbReference type="InterPro" id="IPR035895">
    <property type="entry name" value="HPr-like_sf"/>
</dbReference>
<dbReference type="SUPFAM" id="SSF55594">
    <property type="entry name" value="HPr-like"/>
    <property type="match status" value="1"/>
</dbReference>
<dbReference type="PROSITE" id="PS51350">
    <property type="entry name" value="PTS_HPR_DOM"/>
    <property type="match status" value="1"/>
</dbReference>
<dbReference type="PANTHER" id="PTHR33705">
    <property type="entry name" value="PHOSPHOCARRIER PROTEIN HPR"/>
    <property type="match status" value="1"/>
</dbReference>
<dbReference type="PRINTS" id="PR00107">
    <property type="entry name" value="PHOSPHOCPHPR"/>
</dbReference>
<reference evidence="2 3" key="1">
    <citation type="submission" date="2017-01" db="EMBL/GenBank/DDBJ databases">
        <authorList>
            <person name="Mah S.A."/>
            <person name="Swanson W.J."/>
            <person name="Moy G.W."/>
            <person name="Vacquier V.D."/>
        </authorList>
    </citation>
    <scope>NUCLEOTIDE SEQUENCE [LARGE SCALE GENOMIC DNA]</scope>
    <source>
        <strain evidence="2 3">NIO-1016</strain>
    </source>
</reference>
<name>A0A1N6XU52_9BACI</name>
<dbReference type="InterPro" id="IPR000032">
    <property type="entry name" value="HPr-like"/>
</dbReference>
<dbReference type="AlphaFoldDB" id="A0A1N6XU52"/>
<dbReference type="InterPro" id="IPR050399">
    <property type="entry name" value="HPr"/>
</dbReference>
<dbReference type="Pfam" id="PF00381">
    <property type="entry name" value="PTS-HPr"/>
    <property type="match status" value="1"/>
</dbReference>
<sequence length="86" mass="9256">MRMLERKVKISIKEGLQSKPAAVFVEKANTFNSHITLIKNEKVIAAKSIMGVMAAALAPGTEIILTAEGNDADKALNSLEEFLSTP</sequence>
<feature type="domain" description="HPr" evidence="1">
    <location>
        <begin position="3"/>
        <end position="86"/>
    </location>
</feature>
<dbReference type="EMBL" id="FTLX01000005">
    <property type="protein sequence ID" value="SIR05902.1"/>
    <property type="molecule type" value="Genomic_DNA"/>
</dbReference>
<proteinExistence type="predicted"/>
<dbReference type="PANTHER" id="PTHR33705:SF5">
    <property type="entry name" value="HPR-LIKE PROTEIN CRH"/>
    <property type="match status" value="1"/>
</dbReference>
<dbReference type="STRING" id="1017273.SAMN05443094_10557"/>
<gene>
    <name evidence="2" type="ORF">SAMN05443094_10557</name>
</gene>
<evidence type="ECO:0000313" key="3">
    <source>
        <dbReference type="Proteomes" id="UP000186385"/>
    </source>
</evidence>
<dbReference type="Gene3D" id="3.30.1340.10">
    <property type="entry name" value="HPr-like"/>
    <property type="match status" value="1"/>
</dbReference>
<evidence type="ECO:0000259" key="1">
    <source>
        <dbReference type="PROSITE" id="PS51350"/>
    </source>
</evidence>
<dbReference type="CDD" id="cd00367">
    <property type="entry name" value="PTS-HPr_like"/>
    <property type="match status" value="1"/>
</dbReference>
<dbReference type="RefSeq" id="WP_231581255.1">
    <property type="nucleotide sequence ID" value="NZ_FTLX01000005.1"/>
</dbReference>
<protein>
    <submittedName>
        <fullName evidence="2">Catabolite repression HPr-like protein</fullName>
    </submittedName>
</protein>
<evidence type="ECO:0000313" key="2">
    <source>
        <dbReference type="EMBL" id="SIR05902.1"/>
    </source>
</evidence>